<accession>A0A0F9TW59</accession>
<reference evidence="1" key="1">
    <citation type="journal article" date="2015" name="Nature">
        <title>Complex archaea that bridge the gap between prokaryotes and eukaryotes.</title>
        <authorList>
            <person name="Spang A."/>
            <person name="Saw J.H."/>
            <person name="Jorgensen S.L."/>
            <person name="Zaremba-Niedzwiedzka K."/>
            <person name="Martijn J."/>
            <person name="Lind A.E."/>
            <person name="van Eijk R."/>
            <person name="Schleper C."/>
            <person name="Guy L."/>
            <person name="Ettema T.J."/>
        </authorList>
    </citation>
    <scope>NUCLEOTIDE SEQUENCE</scope>
</reference>
<gene>
    <name evidence="1" type="ORF">LCGC14_0342040</name>
</gene>
<protein>
    <submittedName>
        <fullName evidence="1">Uncharacterized protein</fullName>
    </submittedName>
</protein>
<comment type="caution">
    <text evidence="1">The sequence shown here is derived from an EMBL/GenBank/DDBJ whole genome shotgun (WGS) entry which is preliminary data.</text>
</comment>
<evidence type="ECO:0000313" key="1">
    <source>
        <dbReference type="EMBL" id="KKN79187.1"/>
    </source>
</evidence>
<name>A0A0F9TW59_9ZZZZ</name>
<sequence length="187" mass="21930">MKDKLITEEVDYLVEKKLGIQDDDYSEKAREKLESIKEKAKALLPDLNKIKEQAKDQGVPEDEHPLPDLKRHAKIYDTPLQPNTVSVLSKKTKQSYQKDMNFDSTNLNYLFGFYAYRAIRSFITQALNEKSGFPQTDKTYAVYPHFYNMMKKFKEKDFDDLNRKSQEPFMKIGDRALSSFMAHLLEK</sequence>
<dbReference type="EMBL" id="LAZR01000251">
    <property type="protein sequence ID" value="KKN79187.1"/>
    <property type="molecule type" value="Genomic_DNA"/>
</dbReference>
<organism evidence="1">
    <name type="scientific">marine sediment metagenome</name>
    <dbReference type="NCBI Taxonomy" id="412755"/>
    <lineage>
        <taxon>unclassified sequences</taxon>
        <taxon>metagenomes</taxon>
        <taxon>ecological metagenomes</taxon>
    </lineage>
</organism>
<proteinExistence type="predicted"/>
<dbReference type="AlphaFoldDB" id="A0A0F9TW59"/>